<name>A0AA40XY84_STEMA</name>
<evidence type="ECO:0008006" key="4">
    <source>
        <dbReference type="Google" id="ProtNLM"/>
    </source>
</evidence>
<dbReference type="EMBL" id="JADUNO010000001">
    <property type="protein sequence ID" value="MBH1637945.1"/>
    <property type="molecule type" value="Genomic_DNA"/>
</dbReference>
<dbReference type="AlphaFoldDB" id="A0AA40XY84"/>
<proteinExistence type="predicted"/>
<protein>
    <recommendedName>
        <fullName evidence="4">Lipoprotein</fullName>
    </recommendedName>
</protein>
<sequence length="144" mass="14834">MKKIVVSLMACVVLAGCATRQISSEQAQPVPAERVFAFNGIGDSASGQVIVTRDVGAVGGACPLALYIDGTLAAHLQRGESVSLTVPSGNRIVSASFAGKGLCSWGDESAHRREISQMVTAGGRTKIRLALAHDGVIQIGPTAF</sequence>
<evidence type="ECO:0000256" key="1">
    <source>
        <dbReference type="SAM" id="SignalP"/>
    </source>
</evidence>
<organism evidence="2 3">
    <name type="scientific">Stenotrophomonas maltophilia</name>
    <name type="common">Pseudomonas maltophilia</name>
    <name type="synonym">Xanthomonas maltophilia</name>
    <dbReference type="NCBI Taxonomy" id="40324"/>
    <lineage>
        <taxon>Bacteria</taxon>
        <taxon>Pseudomonadati</taxon>
        <taxon>Pseudomonadota</taxon>
        <taxon>Gammaproteobacteria</taxon>
        <taxon>Lysobacterales</taxon>
        <taxon>Lysobacteraceae</taxon>
        <taxon>Stenotrophomonas</taxon>
        <taxon>Stenotrophomonas maltophilia group</taxon>
    </lineage>
</organism>
<feature type="chain" id="PRO_5041426313" description="Lipoprotein" evidence="1">
    <location>
        <begin position="19"/>
        <end position="144"/>
    </location>
</feature>
<evidence type="ECO:0000313" key="2">
    <source>
        <dbReference type="EMBL" id="MBH1637945.1"/>
    </source>
</evidence>
<reference evidence="2" key="1">
    <citation type="submission" date="2020-11" db="EMBL/GenBank/DDBJ databases">
        <title>Enhanced detection system for hospital associated transmission using whole genome sequencing surveillance.</title>
        <authorList>
            <person name="Harrison L.H."/>
            <person name="Van Tyne D."/>
            <person name="Marsh J.W."/>
            <person name="Griffith M.P."/>
            <person name="Snyder D.J."/>
            <person name="Cooper V.S."/>
            <person name="Mustapha M."/>
        </authorList>
    </citation>
    <scope>NUCLEOTIDE SEQUENCE</scope>
    <source>
        <strain evidence="2">STEN00092</strain>
    </source>
</reference>
<dbReference type="Proteomes" id="UP000616785">
    <property type="component" value="Unassembled WGS sequence"/>
</dbReference>
<dbReference type="PROSITE" id="PS51257">
    <property type="entry name" value="PROKAR_LIPOPROTEIN"/>
    <property type="match status" value="1"/>
</dbReference>
<evidence type="ECO:0000313" key="3">
    <source>
        <dbReference type="Proteomes" id="UP000616785"/>
    </source>
</evidence>
<comment type="caution">
    <text evidence="2">The sequence shown here is derived from an EMBL/GenBank/DDBJ whole genome shotgun (WGS) entry which is preliminary data.</text>
</comment>
<gene>
    <name evidence="2" type="ORF">I5U57_00605</name>
</gene>
<keyword evidence="1" id="KW-0732">Signal</keyword>
<feature type="signal peptide" evidence="1">
    <location>
        <begin position="1"/>
        <end position="18"/>
    </location>
</feature>
<accession>A0AA40XY84</accession>